<organism evidence="2">
    <name type="scientific">Oryza sativa subsp. japonica</name>
    <name type="common">Rice</name>
    <dbReference type="NCBI Taxonomy" id="39947"/>
    <lineage>
        <taxon>Eukaryota</taxon>
        <taxon>Viridiplantae</taxon>
        <taxon>Streptophyta</taxon>
        <taxon>Embryophyta</taxon>
        <taxon>Tracheophyta</taxon>
        <taxon>Spermatophyta</taxon>
        <taxon>Magnoliopsida</taxon>
        <taxon>Liliopsida</taxon>
        <taxon>Poales</taxon>
        <taxon>Poaceae</taxon>
        <taxon>BOP clade</taxon>
        <taxon>Oryzoideae</taxon>
        <taxon>Oryzeae</taxon>
        <taxon>Oryzinae</taxon>
        <taxon>Oryza</taxon>
        <taxon>Oryza sativa</taxon>
    </lineage>
</organism>
<reference evidence="2" key="1">
    <citation type="journal article" date="2002" name="Nature">
        <title>The genome sequence and structure of rice chromosome 1.</title>
        <authorList>
            <person name="Sasaki T."/>
            <person name="Matsumoto T."/>
            <person name="Yamamoto K."/>
            <person name="Sakata K."/>
            <person name="Baba T."/>
            <person name="Katayose Y."/>
            <person name="Wu J."/>
            <person name="Niimura Y."/>
            <person name="Cheng Z."/>
            <person name="Nagamura Y."/>
            <person name="Antonio B.A."/>
            <person name="Kanamori H."/>
            <person name="Hosokawa S."/>
            <person name="Masukawa M."/>
            <person name="Arikawa K."/>
            <person name="Chiden Y."/>
            <person name="Hayashi M."/>
            <person name="Okamoto M."/>
            <person name="Ando T."/>
            <person name="Aoki H."/>
            <person name="Arita K."/>
            <person name="Hamada M."/>
            <person name="Harada C."/>
            <person name="Hijishita S."/>
            <person name="Honda M."/>
            <person name="Ichikawa Y."/>
            <person name="Idonuma A."/>
            <person name="Iijima M."/>
            <person name="Ikeda M."/>
            <person name="Ikeno M."/>
            <person name="Itoh S."/>
            <person name="Itoh T."/>
            <person name="Itoh Y."/>
            <person name="Itoh Y."/>
            <person name="Iwabuchi A."/>
            <person name="Kamiya K."/>
            <person name="Karasawa W."/>
            <person name="Katagiri S."/>
            <person name="Kikuta A."/>
            <person name="Kobayashi N."/>
            <person name="Kono I."/>
            <person name="Machita K."/>
            <person name="Maehara T."/>
            <person name="Mizuno H."/>
            <person name="Mizubayashi T."/>
            <person name="Mukai Y."/>
            <person name="Nagasaki H."/>
            <person name="Nakashima M."/>
            <person name="Nakama Y."/>
            <person name="Nakamichi Y."/>
            <person name="Nakamura M."/>
            <person name="Namiki N."/>
            <person name="Negishi M."/>
            <person name="Ohta I."/>
            <person name="Ono N."/>
            <person name="Saji S."/>
            <person name="Sakai K."/>
            <person name="Shibata M."/>
            <person name="Shimokawa T."/>
            <person name="Shomura A."/>
            <person name="Song J."/>
            <person name="Takazaki Y."/>
            <person name="Terasawa K."/>
            <person name="Tsuji K."/>
            <person name="Waki K."/>
            <person name="Yamagata H."/>
            <person name="Yamane H."/>
            <person name="Yoshiki S."/>
            <person name="Yoshihara R."/>
            <person name="Yukawa K."/>
            <person name="Zhong H."/>
            <person name="Iwama H."/>
            <person name="Endo T."/>
            <person name="Ito H."/>
            <person name="Hahn J.H."/>
            <person name="Kim H.I."/>
            <person name="Eun M.Y."/>
            <person name="Yano M."/>
            <person name="Jiang J."/>
            <person name="Gojobori T."/>
        </authorList>
    </citation>
    <scope>NUCLEOTIDE SEQUENCE</scope>
</reference>
<accession>Q5VQN1</accession>
<dbReference type="AlphaFoldDB" id="Q5VQN1"/>
<gene>
    <name evidence="1" type="ORF">P0425G02.7</name>
    <name evidence="2" type="ORF">P0468B07.44</name>
</gene>
<protein>
    <submittedName>
        <fullName evidence="2">Uncharacterized protein</fullName>
    </submittedName>
</protein>
<name>Q5VQN1_ORYSJ</name>
<sequence length="56" mass="5936">MAVATGGGDTEGGGDGGFLLDLVGGYDAYEDRGAACENQLFSQAYAYRRAFPRLRK</sequence>
<evidence type="ECO:0000313" key="1">
    <source>
        <dbReference type="EMBL" id="BAD68201.1"/>
    </source>
</evidence>
<evidence type="ECO:0000313" key="3">
    <source>
        <dbReference type="Proteomes" id="UP000000763"/>
    </source>
</evidence>
<evidence type="ECO:0000313" key="2">
    <source>
        <dbReference type="EMBL" id="BAD68243.1"/>
    </source>
</evidence>
<dbReference type="EMBL" id="AP003260">
    <property type="protein sequence ID" value="BAD68243.1"/>
    <property type="molecule type" value="Genomic_DNA"/>
</dbReference>
<dbReference type="Proteomes" id="UP000000763">
    <property type="component" value="Chromosome 1"/>
</dbReference>
<dbReference type="Proteomes" id="UP000817658">
    <property type="component" value="Chromosome 1"/>
</dbReference>
<dbReference type="EMBL" id="AP003247">
    <property type="protein sequence ID" value="BAD68201.1"/>
    <property type="molecule type" value="Genomic_DNA"/>
</dbReference>
<proteinExistence type="predicted"/>
<reference evidence="3" key="3">
    <citation type="journal article" date="2008" name="Nucleic Acids Res.">
        <title>The rice annotation project database (RAP-DB): 2008 update.</title>
        <authorList>
            <consortium name="The rice annotation project (RAP)"/>
        </authorList>
    </citation>
    <scope>GENOME REANNOTATION</scope>
    <source>
        <strain evidence="3">cv. Nipponbare</strain>
    </source>
</reference>
<reference evidence="3" key="2">
    <citation type="journal article" date="2005" name="Nature">
        <title>The map-based sequence of the rice genome.</title>
        <authorList>
            <consortium name="International rice genome sequencing project (IRGSP)"/>
            <person name="Matsumoto T."/>
            <person name="Wu J."/>
            <person name="Kanamori H."/>
            <person name="Katayose Y."/>
            <person name="Fujisawa M."/>
            <person name="Namiki N."/>
            <person name="Mizuno H."/>
            <person name="Yamamoto K."/>
            <person name="Antonio B.A."/>
            <person name="Baba T."/>
            <person name="Sakata K."/>
            <person name="Nagamura Y."/>
            <person name="Aoki H."/>
            <person name="Arikawa K."/>
            <person name="Arita K."/>
            <person name="Bito T."/>
            <person name="Chiden Y."/>
            <person name="Fujitsuka N."/>
            <person name="Fukunaka R."/>
            <person name="Hamada M."/>
            <person name="Harada C."/>
            <person name="Hayashi A."/>
            <person name="Hijishita S."/>
            <person name="Honda M."/>
            <person name="Hosokawa S."/>
            <person name="Ichikawa Y."/>
            <person name="Idonuma A."/>
            <person name="Iijima M."/>
            <person name="Ikeda M."/>
            <person name="Ikeno M."/>
            <person name="Ito K."/>
            <person name="Ito S."/>
            <person name="Ito T."/>
            <person name="Ito Y."/>
            <person name="Ito Y."/>
            <person name="Iwabuchi A."/>
            <person name="Kamiya K."/>
            <person name="Karasawa W."/>
            <person name="Kurita K."/>
            <person name="Katagiri S."/>
            <person name="Kikuta A."/>
            <person name="Kobayashi H."/>
            <person name="Kobayashi N."/>
            <person name="Machita K."/>
            <person name="Maehara T."/>
            <person name="Masukawa M."/>
            <person name="Mizubayashi T."/>
            <person name="Mukai Y."/>
            <person name="Nagasaki H."/>
            <person name="Nagata Y."/>
            <person name="Naito S."/>
            <person name="Nakashima M."/>
            <person name="Nakama Y."/>
            <person name="Nakamichi Y."/>
            <person name="Nakamura M."/>
            <person name="Meguro A."/>
            <person name="Negishi M."/>
            <person name="Ohta I."/>
            <person name="Ohta T."/>
            <person name="Okamoto M."/>
            <person name="Ono N."/>
            <person name="Saji S."/>
            <person name="Sakaguchi M."/>
            <person name="Sakai K."/>
            <person name="Shibata M."/>
            <person name="Shimokawa T."/>
            <person name="Song J."/>
            <person name="Takazaki Y."/>
            <person name="Terasawa K."/>
            <person name="Tsugane M."/>
            <person name="Tsuji K."/>
            <person name="Ueda S."/>
            <person name="Waki K."/>
            <person name="Yamagata H."/>
            <person name="Yamamoto M."/>
            <person name="Yamamoto S."/>
            <person name="Yamane H."/>
            <person name="Yoshiki S."/>
            <person name="Yoshihara R."/>
            <person name="Yukawa K."/>
            <person name="Zhong H."/>
            <person name="Yano M."/>
            <person name="Yuan Q."/>
            <person name="Ouyang S."/>
            <person name="Liu J."/>
            <person name="Jones K.M."/>
            <person name="Gansberger K."/>
            <person name="Moffat K."/>
            <person name="Hill J."/>
            <person name="Bera J."/>
            <person name="Fadrosh D."/>
            <person name="Jin S."/>
            <person name="Johri S."/>
            <person name="Kim M."/>
            <person name="Overton L."/>
            <person name="Reardon M."/>
            <person name="Tsitrin T."/>
            <person name="Vuong H."/>
            <person name="Weaver B."/>
            <person name="Ciecko A."/>
            <person name="Tallon L."/>
            <person name="Jackson J."/>
            <person name="Pai G."/>
            <person name="Aken S.V."/>
            <person name="Utterback T."/>
            <person name="Reidmuller S."/>
            <person name="Feldblyum T."/>
            <person name="Hsiao J."/>
            <person name="Zismann V."/>
            <person name="Iobst S."/>
            <person name="de Vazeille A.R."/>
            <person name="Buell C.R."/>
            <person name="Ying K."/>
            <person name="Li Y."/>
            <person name="Lu T."/>
            <person name="Huang Y."/>
            <person name="Zhao Q."/>
            <person name="Feng Q."/>
            <person name="Zhang L."/>
            <person name="Zhu J."/>
            <person name="Weng Q."/>
            <person name="Mu J."/>
            <person name="Lu Y."/>
            <person name="Fan D."/>
            <person name="Liu Y."/>
            <person name="Guan J."/>
            <person name="Zhang Y."/>
            <person name="Yu S."/>
            <person name="Liu X."/>
            <person name="Zhang Y."/>
            <person name="Hong G."/>
            <person name="Han B."/>
            <person name="Choisne N."/>
            <person name="Demange N."/>
            <person name="Orjeda G."/>
            <person name="Samain S."/>
            <person name="Cattolico L."/>
            <person name="Pelletier E."/>
            <person name="Couloux A."/>
            <person name="Segurens B."/>
            <person name="Wincker P."/>
            <person name="D'Hont A."/>
            <person name="Scarpelli C."/>
            <person name="Weissenbach J."/>
            <person name="Salanoubat M."/>
            <person name="Quetier F."/>
            <person name="Yu Y."/>
            <person name="Kim H.R."/>
            <person name="Rambo T."/>
            <person name="Currie J."/>
            <person name="Collura K."/>
            <person name="Luo M."/>
            <person name="Yang T."/>
            <person name="Ammiraju J.S.S."/>
            <person name="Engler F."/>
            <person name="Soderlund C."/>
            <person name="Wing R.A."/>
            <person name="Palmer L.E."/>
            <person name="de la Bastide M."/>
            <person name="Spiegel L."/>
            <person name="Nascimento L."/>
            <person name="Zutavern T."/>
            <person name="O'Shaughnessy A."/>
            <person name="Dike S."/>
            <person name="Dedhia N."/>
            <person name="Preston R."/>
            <person name="Balija V."/>
            <person name="McCombie W.R."/>
            <person name="Chow T."/>
            <person name="Chen H."/>
            <person name="Chung M."/>
            <person name="Chen C."/>
            <person name="Shaw J."/>
            <person name="Wu H."/>
            <person name="Hsiao K."/>
            <person name="Chao Y."/>
            <person name="Chu M."/>
            <person name="Cheng C."/>
            <person name="Hour A."/>
            <person name="Lee P."/>
            <person name="Lin S."/>
            <person name="Lin Y."/>
            <person name="Liou J."/>
            <person name="Liu S."/>
            <person name="Hsing Y."/>
            <person name="Raghuvanshi S."/>
            <person name="Mohanty A."/>
            <person name="Bharti A.K."/>
            <person name="Gaur A."/>
            <person name="Gupta V."/>
            <person name="Kumar D."/>
            <person name="Ravi V."/>
            <person name="Vij S."/>
            <person name="Kapur A."/>
            <person name="Khurana P."/>
            <person name="Khurana P."/>
            <person name="Khurana J.P."/>
            <person name="Tyagi A.K."/>
            <person name="Gaikwad K."/>
            <person name="Singh A."/>
            <person name="Dalal V."/>
            <person name="Srivastava S."/>
            <person name="Dixit A."/>
            <person name="Pal A.K."/>
            <person name="Ghazi I.A."/>
            <person name="Yadav M."/>
            <person name="Pandit A."/>
            <person name="Bhargava A."/>
            <person name="Sureshbabu K."/>
            <person name="Batra K."/>
            <person name="Sharma T.R."/>
            <person name="Mohapatra T."/>
            <person name="Singh N.K."/>
            <person name="Messing J."/>
            <person name="Nelson A.B."/>
            <person name="Fuks G."/>
            <person name="Kavchok S."/>
            <person name="Keizer G."/>
            <person name="Linton E."/>
            <person name="Llaca V."/>
            <person name="Song R."/>
            <person name="Tanyolac B."/>
            <person name="Young S."/>
            <person name="Ho-Il K."/>
            <person name="Hahn J.H."/>
            <person name="Sangsakoo G."/>
            <person name="Vanavichit A."/>
            <person name="de Mattos Luiz.A.T."/>
            <person name="Zimmer P.D."/>
            <person name="Malone G."/>
            <person name="Dellagostin O."/>
            <person name="de Oliveira A.C."/>
            <person name="Bevan M."/>
            <person name="Bancroft I."/>
            <person name="Minx P."/>
            <person name="Cordum H."/>
            <person name="Wilson R."/>
            <person name="Cheng Z."/>
            <person name="Jin W."/>
            <person name="Jiang J."/>
            <person name="Leong S.A."/>
            <person name="Iwama H."/>
            <person name="Gojobori T."/>
            <person name="Itoh T."/>
            <person name="Niimura Y."/>
            <person name="Fujii Y."/>
            <person name="Habara T."/>
            <person name="Sakai H."/>
            <person name="Sato Y."/>
            <person name="Wilson G."/>
            <person name="Kumar K."/>
            <person name="McCouch S."/>
            <person name="Juretic N."/>
            <person name="Hoen D."/>
            <person name="Wright S."/>
            <person name="Bruskiewich R."/>
            <person name="Bureau T."/>
            <person name="Miyao A."/>
            <person name="Hirochika H."/>
            <person name="Nishikawa T."/>
            <person name="Kadowaki K."/>
            <person name="Sugiura M."/>
            <person name="Burr B."/>
            <person name="Sasaki T."/>
        </authorList>
    </citation>
    <scope>NUCLEOTIDE SEQUENCE [LARGE SCALE GENOMIC DNA]</scope>
    <source>
        <strain evidence="3">cv. Nipponbare</strain>
    </source>
</reference>